<dbReference type="AlphaFoldDB" id="A0A1G6ZUC3"/>
<dbReference type="InterPro" id="IPR017853">
    <property type="entry name" value="GH"/>
</dbReference>
<comment type="similarity">
    <text evidence="1">Belongs to the glycosyl hydrolase 20 family.</text>
</comment>
<dbReference type="EMBL" id="FMZO01000019">
    <property type="protein sequence ID" value="SDE06141.1"/>
    <property type="molecule type" value="Genomic_DNA"/>
</dbReference>
<evidence type="ECO:0000259" key="4">
    <source>
        <dbReference type="Pfam" id="PF00728"/>
    </source>
</evidence>
<dbReference type="InterPro" id="IPR015883">
    <property type="entry name" value="Glyco_hydro_20_cat"/>
</dbReference>
<dbReference type="Gene3D" id="3.20.20.80">
    <property type="entry name" value="Glycosidases"/>
    <property type="match status" value="1"/>
</dbReference>
<gene>
    <name evidence="5" type="ORF">SAMN04487894_11967</name>
</gene>
<reference evidence="6" key="1">
    <citation type="submission" date="2016-10" db="EMBL/GenBank/DDBJ databases">
        <authorList>
            <person name="Varghese N."/>
            <person name="Submissions S."/>
        </authorList>
    </citation>
    <scope>NUCLEOTIDE SEQUENCE [LARGE SCALE GENOMIC DNA]</scope>
    <source>
        <strain evidence="6">DSM 25811 / CCM 8410 / LMG 26954 / E90</strain>
    </source>
</reference>
<dbReference type="PROSITE" id="PS51257">
    <property type="entry name" value="PROKAR_LIPOPROTEIN"/>
    <property type="match status" value="1"/>
</dbReference>
<feature type="domain" description="Glycoside hydrolase family 20 catalytic" evidence="4">
    <location>
        <begin position="89"/>
        <end position="299"/>
    </location>
</feature>
<sequence>MMKKRRRLLLMACMLSAGLFSGCRAAAQGYKDFPWKELPVRGLMLSVPQRADVEALCRFIKEALPKEGVNTLALRIEWWYQFESHPELAATGALSKAEMQQIALACKAARIRLVPMMNLLGHQSEQTELLPLLAKYPQFDESPDLNPPQPWKYGNWYDFYHKSLCPAHPDLLKVIFPLMDELIEVCGASDFHVGLDEAWIIGYEKCPRCGGRDKAEILAEYIRKLHARLQEKKCRMWMWSDRLIDGKITNLLGWQASMNNTHRAIDRIPKDIMITDWKYENAPPTPAYFAVKGFDVLASACADTASALAQLEQIYAARKDGTRAEFAQTLAGRMQGVLETTWISTGEFIRAYYGRQPYSTGAAANIATFKNLFRVIRQTNR</sequence>
<feature type="chain" id="PRO_5011437797" evidence="3">
    <location>
        <begin position="26"/>
        <end position="381"/>
    </location>
</feature>
<organism evidence="5 6">
    <name type="scientific">Niabella drilacis (strain DSM 25811 / CCM 8410 / CCUG 62505 / LMG 26954 / E90)</name>
    <dbReference type="NCBI Taxonomy" id="1285928"/>
    <lineage>
        <taxon>Bacteria</taxon>
        <taxon>Pseudomonadati</taxon>
        <taxon>Bacteroidota</taxon>
        <taxon>Chitinophagia</taxon>
        <taxon>Chitinophagales</taxon>
        <taxon>Chitinophagaceae</taxon>
        <taxon>Niabella</taxon>
    </lineage>
</organism>
<evidence type="ECO:0000256" key="1">
    <source>
        <dbReference type="ARBA" id="ARBA00006285"/>
    </source>
</evidence>
<evidence type="ECO:0000256" key="2">
    <source>
        <dbReference type="ARBA" id="ARBA00022801"/>
    </source>
</evidence>
<dbReference type="GO" id="GO:0004563">
    <property type="term" value="F:beta-N-acetylhexosaminidase activity"/>
    <property type="evidence" value="ECO:0007669"/>
    <property type="project" value="UniProtKB-ARBA"/>
</dbReference>
<dbReference type="Proteomes" id="UP000198757">
    <property type="component" value="Unassembled WGS sequence"/>
</dbReference>
<dbReference type="Pfam" id="PF00728">
    <property type="entry name" value="Glyco_hydro_20"/>
    <property type="match status" value="1"/>
</dbReference>
<dbReference type="GO" id="GO:0005975">
    <property type="term" value="P:carbohydrate metabolic process"/>
    <property type="evidence" value="ECO:0007669"/>
    <property type="project" value="InterPro"/>
</dbReference>
<feature type="signal peptide" evidence="3">
    <location>
        <begin position="1"/>
        <end position="25"/>
    </location>
</feature>
<keyword evidence="3" id="KW-0732">Signal</keyword>
<dbReference type="STRING" id="1285928.SAMN04487894_11967"/>
<keyword evidence="2 5" id="KW-0378">Hydrolase</keyword>
<evidence type="ECO:0000313" key="6">
    <source>
        <dbReference type="Proteomes" id="UP000198757"/>
    </source>
</evidence>
<evidence type="ECO:0000256" key="3">
    <source>
        <dbReference type="SAM" id="SignalP"/>
    </source>
</evidence>
<proteinExistence type="inferred from homology"/>
<accession>A0A1G6ZUC3</accession>
<keyword evidence="6" id="KW-1185">Reference proteome</keyword>
<dbReference type="SUPFAM" id="SSF51445">
    <property type="entry name" value="(Trans)glycosidases"/>
    <property type="match status" value="1"/>
</dbReference>
<evidence type="ECO:0000313" key="5">
    <source>
        <dbReference type="EMBL" id="SDE06141.1"/>
    </source>
</evidence>
<protein>
    <submittedName>
        <fullName evidence="5">Glycosyl hydrolase family 20, catalytic domain</fullName>
    </submittedName>
</protein>
<name>A0A1G6ZUC3_NIADE</name>